<evidence type="ECO:0000313" key="7">
    <source>
        <dbReference type="Proteomes" id="UP000058012"/>
    </source>
</evidence>
<evidence type="ECO:0000313" key="6">
    <source>
        <dbReference type="EMBL" id="KUR70199.1"/>
    </source>
</evidence>
<keyword evidence="7" id="KW-1185">Reference proteome</keyword>
<organism evidence="6 7">
    <name type="scientific">Novosphingobium fuchskuhlense</name>
    <dbReference type="NCBI Taxonomy" id="1117702"/>
    <lineage>
        <taxon>Bacteria</taxon>
        <taxon>Pseudomonadati</taxon>
        <taxon>Pseudomonadota</taxon>
        <taxon>Alphaproteobacteria</taxon>
        <taxon>Sphingomonadales</taxon>
        <taxon>Sphingomonadaceae</taxon>
        <taxon>Novosphingobium</taxon>
    </lineage>
</organism>
<comment type="caution">
    <text evidence="6">The sequence shown here is derived from an EMBL/GenBank/DDBJ whole genome shotgun (WGS) entry which is preliminary data.</text>
</comment>
<dbReference type="SUPFAM" id="SSF49785">
    <property type="entry name" value="Galactose-binding domain-like"/>
    <property type="match status" value="2"/>
</dbReference>
<keyword evidence="4" id="KW-0732">Signal</keyword>
<dbReference type="Proteomes" id="UP000058012">
    <property type="component" value="Unassembled WGS sequence"/>
</dbReference>
<feature type="chain" id="PRO_5007156900" description="GH10 domain-containing protein" evidence="4">
    <location>
        <begin position="21"/>
        <end position="726"/>
    </location>
</feature>
<dbReference type="GO" id="GO:0004553">
    <property type="term" value="F:hydrolase activity, hydrolyzing O-glycosyl compounds"/>
    <property type="evidence" value="ECO:0007669"/>
    <property type="project" value="InterPro"/>
</dbReference>
<evidence type="ECO:0000256" key="2">
    <source>
        <dbReference type="ARBA" id="ARBA00023277"/>
    </source>
</evidence>
<keyword evidence="3" id="KW-0624">Polysaccharide degradation</keyword>
<dbReference type="PANTHER" id="PTHR12631:SF10">
    <property type="entry name" value="BETA-XYLOSIDASE-LIKE PROTEIN-RELATED"/>
    <property type="match status" value="1"/>
</dbReference>
<evidence type="ECO:0000259" key="5">
    <source>
        <dbReference type="Pfam" id="PF00331"/>
    </source>
</evidence>
<evidence type="ECO:0000256" key="3">
    <source>
        <dbReference type="ARBA" id="ARBA00023326"/>
    </source>
</evidence>
<keyword evidence="1" id="KW-0378">Hydrolase</keyword>
<dbReference type="STRING" id="1117702.AQZ52_15175"/>
<name>A0A117USU1_9SPHN</name>
<accession>A0A117USU1</accession>
<feature type="signal peptide" evidence="4">
    <location>
        <begin position="1"/>
        <end position="20"/>
    </location>
</feature>
<dbReference type="InterPro" id="IPR051923">
    <property type="entry name" value="Glycosyl_Hydrolase_39"/>
</dbReference>
<evidence type="ECO:0000256" key="1">
    <source>
        <dbReference type="ARBA" id="ARBA00022801"/>
    </source>
</evidence>
<protein>
    <recommendedName>
        <fullName evidence="5">GH10 domain-containing protein</fullName>
    </recommendedName>
</protein>
<dbReference type="SUPFAM" id="SSF51445">
    <property type="entry name" value="(Trans)glycosidases"/>
    <property type="match status" value="1"/>
</dbReference>
<dbReference type="InterPro" id="IPR008979">
    <property type="entry name" value="Galactose-bd-like_sf"/>
</dbReference>
<dbReference type="Gene3D" id="3.20.20.80">
    <property type="entry name" value="Glycosidases"/>
    <property type="match status" value="1"/>
</dbReference>
<dbReference type="EMBL" id="LLZS01000009">
    <property type="protein sequence ID" value="KUR70199.1"/>
    <property type="molecule type" value="Genomic_DNA"/>
</dbReference>
<dbReference type="PANTHER" id="PTHR12631">
    <property type="entry name" value="ALPHA-L-IDURONIDASE"/>
    <property type="match status" value="1"/>
</dbReference>
<reference evidence="6 7" key="1">
    <citation type="submission" date="2015-10" db="EMBL/GenBank/DDBJ databases">
        <title>Draft genome sequence of Novosphingobium fuchskuhlense DSM 25065 isolated from a surface water sample of the southwest basin of Lake Grosse Fuchskuhle.</title>
        <authorList>
            <person name="Ruckert C."/>
            <person name="Winkler A."/>
            <person name="Glaeser J."/>
            <person name="Grossart H.-P."/>
            <person name="Kalinowski J."/>
            <person name="Glaeser S."/>
        </authorList>
    </citation>
    <scope>NUCLEOTIDE SEQUENCE [LARGE SCALE GENOMIC DNA]</scope>
    <source>
        <strain evidence="6 7">FNE08-7</strain>
    </source>
</reference>
<dbReference type="InterPro" id="IPR017853">
    <property type="entry name" value="GH"/>
</dbReference>
<dbReference type="AlphaFoldDB" id="A0A117USU1"/>
<proteinExistence type="predicted"/>
<evidence type="ECO:0000256" key="4">
    <source>
        <dbReference type="SAM" id="SignalP"/>
    </source>
</evidence>
<dbReference type="Gene3D" id="2.60.120.260">
    <property type="entry name" value="Galactose-binding domain-like"/>
    <property type="match status" value="2"/>
</dbReference>
<feature type="domain" description="GH10" evidence="5">
    <location>
        <begin position="397"/>
        <end position="486"/>
    </location>
</feature>
<dbReference type="GO" id="GO:0000272">
    <property type="term" value="P:polysaccharide catabolic process"/>
    <property type="evidence" value="ECO:0007669"/>
    <property type="project" value="UniProtKB-KW"/>
</dbReference>
<dbReference type="InterPro" id="IPR001000">
    <property type="entry name" value="GH10_dom"/>
</dbReference>
<gene>
    <name evidence="6" type="ORF">AQZ52_15175</name>
</gene>
<keyword evidence="2" id="KW-0119">Carbohydrate metabolism</keyword>
<sequence>MAMFRCLFAAVLLLPAPALAAETLVPLANPGFEGAYTALPAGGTVSGETAEGWDHNSGYGDTTTVYSRETSNPHSGSACQAIAVGAVRDGNLQLLQGVALKAGTVVTLTAWLRGAPGTFANVSLQGGPPGYAEIAGTAAAVGPGWQRVLAQGYATADENASIVISLNAPGRICIDDVRITTRPGKPAPVAGFGPVQPGFFGIHVSNFQFNRLRNPGFAAPTRSAGAEGAAISGEIAHDWDDNSEWADVAVRYAPDSTPVPGGGGAQAVTISRVTAGRQQMLQSVRVVPGRSYTFTALLRGTPGLAVDMLIRNADDPYNAHALATINDLGSTWKRYTVSGKVGPSGRIDLMFAADRPGTYSVADVTFTTADGKAVPAGVRVSPPGFGLLRLWDSGTTWAVLEPKPGAWQWDQLDRWLAARAPGQAVMLTLGQSPTWASSDPGWVNYNGAGAAAPPRNIADWTNYVTKVATRYKGRIQYYEIWNEPNDKTFYAGNVAQLAELTRTASAVIRRIDPAAKIVTAPPYSPGYLDQYLATGAAELADVIGYHVYATPPEEAARQLANVRLVLARRTTKPLWDTEGGSGDGTTPPDKARTYMARKYLVDMAVGASHFGWYGWGPDTPYAVGTVAPDDPRVETPAAKAFFTVRGWLVGAALVGTRIDAAGTWRMAFDLPGGKRALVLWNPGGAARFALPQPYRGGTVTDLDGATSPLPGAALDLTEAPVLVTAP</sequence>
<dbReference type="Pfam" id="PF00331">
    <property type="entry name" value="Glyco_hydro_10"/>
    <property type="match status" value="1"/>
</dbReference>